<dbReference type="AlphaFoldDB" id="A0AB33K1P6"/>
<proteinExistence type="predicted"/>
<sequence length="247" mass="25562">MVGEGEVLAELLAAVRELAGRSAARSWLVRLASETVSAETLRAAVEAAGLDPDEGFQGWAAGSGPVDGSGPAAAQERLDRLPGHCAVGEGPDGLLILTQGIPEQDVTAALGTVDCLGVGLLRIGPDAARETLLDARAAAALAGGRPGLWRYQDLWPLTATAAAADRLDPLLAPAVATARTFPHLADAVRAFADHGFAVDPAARQLRLPADTLARRLDRWQQLTGADLRTLPGLTASRTAVELASRGH</sequence>
<evidence type="ECO:0000313" key="2">
    <source>
        <dbReference type="EMBL" id="BFP47424.1"/>
    </source>
</evidence>
<dbReference type="Pfam" id="PF13556">
    <property type="entry name" value="HTH_30"/>
    <property type="match status" value="1"/>
</dbReference>
<accession>A0AB33K1P6</accession>
<dbReference type="InterPro" id="IPR042070">
    <property type="entry name" value="PucR_C-HTH_sf"/>
</dbReference>
<protein>
    <recommendedName>
        <fullName evidence="1">PucR C-terminal helix-turn-helix domain-containing protein</fullName>
    </recommendedName>
</protein>
<reference evidence="2" key="1">
    <citation type="submission" date="2024-07" db="EMBL/GenBank/DDBJ databases">
        <title>Complete genome sequences of cellulolytic bacteria, Kitasatospora sp. CMC57 and Streptomyces sp. CMC78, isolated from Japanese agricultural soil.</title>
        <authorList>
            <person name="Hashimoto T."/>
            <person name="Ito M."/>
            <person name="Iwamoto M."/>
            <person name="Fukahori D."/>
            <person name="Shoda T."/>
            <person name="Sakoda M."/>
            <person name="Morohoshi T."/>
            <person name="Mitsuboshi M."/>
            <person name="Nishizawa T."/>
        </authorList>
    </citation>
    <scope>NUCLEOTIDE SEQUENCE</scope>
    <source>
        <strain evidence="2">CMC57</strain>
    </source>
</reference>
<name>A0AB33K1P6_9ACTN</name>
<dbReference type="EMBL" id="AP035881">
    <property type="protein sequence ID" value="BFP47424.1"/>
    <property type="molecule type" value="Genomic_DNA"/>
</dbReference>
<evidence type="ECO:0000259" key="1">
    <source>
        <dbReference type="Pfam" id="PF13556"/>
    </source>
</evidence>
<organism evidence="2">
    <name type="scientific">Kitasatospora sp. CMC57</name>
    <dbReference type="NCBI Taxonomy" id="3231513"/>
    <lineage>
        <taxon>Bacteria</taxon>
        <taxon>Bacillati</taxon>
        <taxon>Actinomycetota</taxon>
        <taxon>Actinomycetes</taxon>
        <taxon>Kitasatosporales</taxon>
        <taxon>Streptomycetaceae</taxon>
        <taxon>Kitasatospora</taxon>
    </lineage>
</organism>
<gene>
    <name evidence="2" type="ORF">KCMC57_37920</name>
</gene>
<dbReference type="InterPro" id="IPR025736">
    <property type="entry name" value="PucR_C-HTH_dom"/>
</dbReference>
<feature type="domain" description="PucR C-terminal helix-turn-helix" evidence="1">
    <location>
        <begin position="184"/>
        <end position="239"/>
    </location>
</feature>
<dbReference type="Gene3D" id="1.10.10.2840">
    <property type="entry name" value="PucR C-terminal helix-turn-helix domain"/>
    <property type="match status" value="1"/>
</dbReference>
<dbReference type="RefSeq" id="WP_407989782.1">
    <property type="nucleotide sequence ID" value="NZ_AP035881.2"/>
</dbReference>